<reference evidence="3" key="1">
    <citation type="journal article" date="2014" name="Proc. Natl. Acad. Sci. U.S.A.">
        <title>Extensive sampling of basidiomycete genomes demonstrates inadequacy of the white-rot/brown-rot paradigm for wood decay fungi.</title>
        <authorList>
            <person name="Riley R."/>
            <person name="Salamov A.A."/>
            <person name="Brown D.W."/>
            <person name="Nagy L.G."/>
            <person name="Floudas D."/>
            <person name="Held B.W."/>
            <person name="Levasseur A."/>
            <person name="Lombard V."/>
            <person name="Morin E."/>
            <person name="Otillar R."/>
            <person name="Lindquist E.A."/>
            <person name="Sun H."/>
            <person name="LaButti K.M."/>
            <person name="Schmutz J."/>
            <person name="Jabbour D."/>
            <person name="Luo H."/>
            <person name="Baker S.E."/>
            <person name="Pisabarro A.G."/>
            <person name="Walton J.D."/>
            <person name="Blanchette R.A."/>
            <person name="Henrissat B."/>
            <person name="Martin F."/>
            <person name="Cullen D."/>
            <person name="Hibbett D.S."/>
            <person name="Grigoriev I.V."/>
        </authorList>
    </citation>
    <scope>NUCLEOTIDE SEQUENCE [LARGE SCALE GENOMIC DNA]</scope>
    <source>
        <strain evidence="3">FD-172 SS1</strain>
    </source>
</reference>
<feature type="compositionally biased region" description="Pro residues" evidence="1">
    <location>
        <begin position="194"/>
        <end position="208"/>
    </location>
</feature>
<organism evidence="2 3">
    <name type="scientific">Botryobasidium botryosum (strain FD-172 SS1)</name>
    <dbReference type="NCBI Taxonomy" id="930990"/>
    <lineage>
        <taxon>Eukaryota</taxon>
        <taxon>Fungi</taxon>
        <taxon>Dikarya</taxon>
        <taxon>Basidiomycota</taxon>
        <taxon>Agaricomycotina</taxon>
        <taxon>Agaricomycetes</taxon>
        <taxon>Cantharellales</taxon>
        <taxon>Botryobasidiaceae</taxon>
        <taxon>Botryobasidium</taxon>
    </lineage>
</organism>
<dbReference type="InParanoid" id="A0A067MEK8"/>
<accession>A0A067MEK8</accession>
<dbReference type="HOGENOM" id="CLU_119633_0_0_1"/>
<dbReference type="AlphaFoldDB" id="A0A067MEK8"/>
<evidence type="ECO:0008006" key="4">
    <source>
        <dbReference type="Google" id="ProtNLM"/>
    </source>
</evidence>
<dbReference type="Proteomes" id="UP000027195">
    <property type="component" value="Unassembled WGS sequence"/>
</dbReference>
<proteinExistence type="predicted"/>
<dbReference type="EMBL" id="KL198069">
    <property type="protein sequence ID" value="KDQ10302.1"/>
    <property type="molecule type" value="Genomic_DNA"/>
</dbReference>
<gene>
    <name evidence="2" type="ORF">BOTBODRAFT_116057</name>
</gene>
<evidence type="ECO:0000313" key="2">
    <source>
        <dbReference type="EMBL" id="KDQ10302.1"/>
    </source>
</evidence>
<evidence type="ECO:0000256" key="1">
    <source>
        <dbReference type="SAM" id="MobiDB-lite"/>
    </source>
</evidence>
<evidence type="ECO:0000313" key="3">
    <source>
        <dbReference type="Proteomes" id="UP000027195"/>
    </source>
</evidence>
<feature type="region of interest" description="Disordered" evidence="1">
    <location>
        <begin position="186"/>
        <end position="208"/>
    </location>
</feature>
<name>A0A067MEK8_BOTB1</name>
<protein>
    <recommendedName>
        <fullName evidence="4">Protein kinase domain-containing protein</fullName>
    </recommendedName>
</protein>
<keyword evidence="3" id="KW-1185">Reference proteome</keyword>
<sequence length="208" mass="23540">MSNEARMYSMFPDHLFQDWAGYVIIPPMMQPHALQPVVPNFYGHYFPEDIPDEAQDSLTSSARERARDHVLGQIMLLEDCGRNVQPAELSRRQKEECWSLLCRLHYAGFTQGSMYQRNVMIQPGPLSIPPERRSMATPSYRIIDFGRARAAADCSESDLQERKKQDQDGAGELLDIHCAFVSSSRIPNPGDYVPKPPPVIPLQPAPLD</sequence>
<dbReference type="STRING" id="930990.A0A067MEK8"/>
<dbReference type="OrthoDB" id="5327923at2759"/>